<sequence length="780" mass="85295">MELGCMLHARLLRCNTPTTPSILLCALFLPQPLPLALHTQHIALDQYLSPFPCQGIYSYQQTYSKRTKEDSCCRQAFMSASTGRTASDRVPRPHKQEFAPTSNRFSILEDLEHSPVQSKCALDLPQPSSRIVRRRGKRAGKQNRLKHNSQSNRRTRKSEELNGLCEKLAALSLSNKPVSVEPRISFINPTDTVRHHWAPQFRPNKNVESLVSAKIFQLPESFQCEVKPSFASEVQEAREEAPHFFPLSAFLATTPTPMRSDLISSAPASTTKALPSAAYPPVADFAVLERPPTESIPTTLPPASPAQPSLLEPRPTLELTQFMGPPFSPLSITSPQTASPILTKAPISDTSLLIGSPLIDFSESRHSSQADSWPFSPEATTVPSAGDSCGWRRSSDQGPTFPRSFTSASMTPSSHLMTPLLPFLPEASLSPDWRLGDEASGVSSLSRDPPGIVSSPSNSKSLLSVEEFLKLGHAKPCWCAHSSHESLSTEAPEARSVDELEDELHSTTNKTEMSLEITHDSEQEKVQSGVVLEEKGTQGRDLEAPSLRMSLIVPYGSESGNIFEFESPAAVIDDSVSTRSCNNIDSEDDSWAVVSSGDDRYPMYGPLPYNSEDEISEPEVIPDFDIASIPSPSLCSPPLSWALPFFDFESEAGPSQNESSSLTGLSDLLNLFNTWQSSSPSPTHTPLSTPMLPSTPPPTSTHSPRGIANIGSIEPHLNALDTQLTDDVMDVAKQSTASASAVEWPTLQQAINMNKRRISMEYGMDNERRENWDGVADSYT</sequence>
<feature type="region of interest" description="Disordered" evidence="1">
    <location>
        <begin position="676"/>
        <end position="710"/>
    </location>
</feature>
<dbReference type="Proteomes" id="UP001280581">
    <property type="component" value="Unassembled WGS sequence"/>
</dbReference>
<feature type="compositionally biased region" description="Basic residues" evidence="1">
    <location>
        <begin position="131"/>
        <end position="147"/>
    </location>
</feature>
<feature type="compositionally biased region" description="Low complexity" evidence="1">
    <location>
        <begin position="677"/>
        <end position="692"/>
    </location>
</feature>
<accession>A0AAN6LRQ3</accession>
<dbReference type="AlphaFoldDB" id="A0AAN6LRQ3"/>
<protein>
    <submittedName>
        <fullName evidence="2">Uncharacterized protein</fullName>
    </submittedName>
</protein>
<dbReference type="EMBL" id="WVTA01000011">
    <property type="protein sequence ID" value="KAK3203208.1"/>
    <property type="molecule type" value="Genomic_DNA"/>
</dbReference>
<proteinExistence type="predicted"/>
<comment type="caution">
    <text evidence="2">The sequence shown here is derived from an EMBL/GenBank/DDBJ whole genome shotgun (WGS) entry which is preliminary data.</text>
</comment>
<evidence type="ECO:0000313" key="2">
    <source>
        <dbReference type="EMBL" id="KAK3203208.1"/>
    </source>
</evidence>
<feature type="region of interest" description="Disordered" evidence="1">
    <location>
        <begin position="367"/>
        <end position="409"/>
    </location>
</feature>
<reference evidence="2 3" key="1">
    <citation type="submission" date="2021-02" db="EMBL/GenBank/DDBJ databases">
        <title>Genome assembly of Pseudopithomyces chartarum.</title>
        <authorList>
            <person name="Jauregui R."/>
            <person name="Singh J."/>
            <person name="Voisey C."/>
        </authorList>
    </citation>
    <scope>NUCLEOTIDE SEQUENCE [LARGE SCALE GENOMIC DNA]</scope>
    <source>
        <strain evidence="2 3">AGR01</strain>
    </source>
</reference>
<evidence type="ECO:0000256" key="1">
    <source>
        <dbReference type="SAM" id="MobiDB-lite"/>
    </source>
</evidence>
<keyword evidence="3" id="KW-1185">Reference proteome</keyword>
<gene>
    <name evidence="2" type="ORF">GRF29_112g569313</name>
</gene>
<name>A0AAN6LRQ3_9PLEO</name>
<feature type="region of interest" description="Disordered" evidence="1">
    <location>
        <begin position="127"/>
        <end position="160"/>
    </location>
</feature>
<organism evidence="2 3">
    <name type="scientific">Pseudopithomyces chartarum</name>
    <dbReference type="NCBI Taxonomy" id="1892770"/>
    <lineage>
        <taxon>Eukaryota</taxon>
        <taxon>Fungi</taxon>
        <taxon>Dikarya</taxon>
        <taxon>Ascomycota</taxon>
        <taxon>Pezizomycotina</taxon>
        <taxon>Dothideomycetes</taxon>
        <taxon>Pleosporomycetidae</taxon>
        <taxon>Pleosporales</taxon>
        <taxon>Massarineae</taxon>
        <taxon>Didymosphaeriaceae</taxon>
        <taxon>Pseudopithomyces</taxon>
    </lineage>
</organism>
<evidence type="ECO:0000313" key="3">
    <source>
        <dbReference type="Proteomes" id="UP001280581"/>
    </source>
</evidence>
<feature type="region of interest" description="Disordered" evidence="1">
    <location>
        <begin position="435"/>
        <end position="458"/>
    </location>
</feature>